<dbReference type="InterPro" id="IPR039683">
    <property type="entry name" value="Lsm12-like"/>
</dbReference>
<comment type="caution">
    <text evidence="3">The sequence shown here is derived from an EMBL/GenBank/DDBJ whole genome shotgun (WGS) entry which is preliminary data.</text>
</comment>
<dbReference type="PROSITE" id="PS52001">
    <property type="entry name" value="AD"/>
    <property type="match status" value="1"/>
</dbReference>
<evidence type="ECO:0000256" key="1">
    <source>
        <dbReference type="SAM" id="MobiDB-lite"/>
    </source>
</evidence>
<feature type="region of interest" description="Disordered" evidence="1">
    <location>
        <begin position="96"/>
        <end position="119"/>
    </location>
</feature>
<dbReference type="SMART" id="SM00995">
    <property type="entry name" value="AD"/>
    <property type="match status" value="1"/>
</dbReference>
<gene>
    <name evidence="3" type="ORF">Rhopal_004807-T1</name>
</gene>
<dbReference type="Pfam" id="PF09793">
    <property type="entry name" value="AD"/>
    <property type="match status" value="1"/>
</dbReference>
<name>A0AAV5GPC8_9BASI</name>
<dbReference type="PANTHER" id="PTHR13542">
    <property type="entry name" value="LSM12 HOMOLOG"/>
    <property type="match status" value="1"/>
</dbReference>
<accession>A0AAV5GPC8</accession>
<feature type="domain" description="AD" evidence="2">
    <location>
        <begin position="164"/>
        <end position="256"/>
    </location>
</feature>
<keyword evidence="4" id="KW-1185">Reference proteome</keyword>
<feature type="region of interest" description="Disordered" evidence="1">
    <location>
        <begin position="1"/>
        <end position="52"/>
    </location>
</feature>
<organism evidence="3 4">
    <name type="scientific">Rhodotorula paludigena</name>
    <dbReference type="NCBI Taxonomy" id="86838"/>
    <lineage>
        <taxon>Eukaryota</taxon>
        <taxon>Fungi</taxon>
        <taxon>Dikarya</taxon>
        <taxon>Basidiomycota</taxon>
        <taxon>Pucciniomycotina</taxon>
        <taxon>Microbotryomycetes</taxon>
        <taxon>Sporidiobolales</taxon>
        <taxon>Sporidiobolaceae</taxon>
        <taxon>Rhodotorula</taxon>
    </lineage>
</organism>
<evidence type="ECO:0000313" key="3">
    <source>
        <dbReference type="EMBL" id="GJN91784.1"/>
    </source>
</evidence>
<evidence type="ECO:0000313" key="4">
    <source>
        <dbReference type="Proteomes" id="UP001342314"/>
    </source>
</evidence>
<dbReference type="EMBL" id="BQKY01000009">
    <property type="protein sequence ID" value="GJN91784.1"/>
    <property type="molecule type" value="Genomic_DNA"/>
</dbReference>
<dbReference type="Proteomes" id="UP001342314">
    <property type="component" value="Unassembled WGS sequence"/>
</dbReference>
<evidence type="ECO:0000259" key="2">
    <source>
        <dbReference type="PROSITE" id="PS52001"/>
    </source>
</evidence>
<sequence length="261" mass="26420">MASRTASPALQTSRKQGQTPAPRPASAASPKPPASSASPAPPPSSTPAATLPDLATLLNLPLRVKVAAAGDGAPERTLEGALFTFDSSSGFLVLSSPSTASAPASSAPSTPVPASSSSSAAAPKRTYHFLKTSQLVSVDVLSTTPDPALPPPSTPLPFSALPSSASDLSAVVSRAVAAEQRAAARIGQGVSPDAQQLFDALARTLPVRWAGTSIVVMDEVVVEEPYGSANVKGAKGSAERIERVKRMLEGIRARLGLSTPA</sequence>
<dbReference type="AlphaFoldDB" id="A0AAV5GPC8"/>
<reference evidence="3 4" key="1">
    <citation type="submission" date="2021-12" db="EMBL/GenBank/DDBJ databases">
        <title>High titer production of polyol ester of fatty acids by Rhodotorula paludigena BS15 towards product separation-free biomass refinery.</title>
        <authorList>
            <person name="Mano J."/>
            <person name="Ono H."/>
            <person name="Tanaka T."/>
            <person name="Naito K."/>
            <person name="Sushida H."/>
            <person name="Ike M."/>
            <person name="Tokuyasu K."/>
            <person name="Kitaoka M."/>
        </authorList>
    </citation>
    <scope>NUCLEOTIDE SEQUENCE [LARGE SCALE GENOMIC DNA]</scope>
    <source>
        <strain evidence="3 4">BS15</strain>
    </source>
</reference>
<protein>
    <recommendedName>
        <fullName evidence="2">AD domain-containing protein</fullName>
    </recommendedName>
</protein>
<feature type="compositionally biased region" description="Low complexity" evidence="1">
    <location>
        <begin position="24"/>
        <end position="38"/>
    </location>
</feature>
<feature type="compositionally biased region" description="Polar residues" evidence="1">
    <location>
        <begin position="1"/>
        <end position="19"/>
    </location>
</feature>
<proteinExistence type="predicted"/>
<dbReference type="InterPro" id="IPR047574">
    <property type="entry name" value="AD"/>
</dbReference>
<dbReference type="InterPro" id="IPR019181">
    <property type="entry name" value="LSM12_ABD"/>
</dbReference>